<evidence type="ECO:0008006" key="4">
    <source>
        <dbReference type="Google" id="ProtNLM"/>
    </source>
</evidence>
<keyword evidence="1" id="KW-0175">Coiled coil</keyword>
<dbReference type="Gene3D" id="1.20.1280.50">
    <property type="match status" value="1"/>
</dbReference>
<protein>
    <recommendedName>
        <fullName evidence="4">F-box domain-containing protein</fullName>
    </recommendedName>
</protein>
<dbReference type="Proteomes" id="UP001175228">
    <property type="component" value="Unassembled WGS sequence"/>
</dbReference>
<reference evidence="2" key="1">
    <citation type="submission" date="2023-06" db="EMBL/GenBank/DDBJ databases">
        <authorList>
            <consortium name="Lawrence Berkeley National Laboratory"/>
            <person name="Ahrendt S."/>
            <person name="Sahu N."/>
            <person name="Indic B."/>
            <person name="Wong-Bajracharya J."/>
            <person name="Merenyi Z."/>
            <person name="Ke H.-M."/>
            <person name="Monk M."/>
            <person name="Kocsube S."/>
            <person name="Drula E."/>
            <person name="Lipzen A."/>
            <person name="Balint B."/>
            <person name="Henrissat B."/>
            <person name="Andreopoulos B."/>
            <person name="Martin F.M."/>
            <person name="Harder C.B."/>
            <person name="Rigling D."/>
            <person name="Ford K.L."/>
            <person name="Foster G.D."/>
            <person name="Pangilinan J."/>
            <person name="Papanicolaou A."/>
            <person name="Barry K."/>
            <person name="LaButti K."/>
            <person name="Viragh M."/>
            <person name="Koriabine M."/>
            <person name="Yan M."/>
            <person name="Riley R."/>
            <person name="Champramary S."/>
            <person name="Plett K.L."/>
            <person name="Tsai I.J."/>
            <person name="Slot J."/>
            <person name="Sipos G."/>
            <person name="Plett J."/>
            <person name="Nagy L.G."/>
            <person name="Grigoriev I.V."/>
        </authorList>
    </citation>
    <scope>NUCLEOTIDE SEQUENCE</scope>
    <source>
        <strain evidence="2">HWK02</strain>
    </source>
</reference>
<dbReference type="EMBL" id="JAUEPU010000023">
    <property type="protein sequence ID" value="KAK0493693.1"/>
    <property type="molecule type" value="Genomic_DNA"/>
</dbReference>
<sequence>MATIEIPFYSPTVDIILLLRSWCSPEHVDQTTMAHVQLDKTTLNNLMRCHRNRIKELESEIDAISRTLDKYHSLIAPIRRLSPEILLSIFSNLVSLPGQLPRNDDAPWVLTRVCSTWRDLAIDVPTLWSKIRMECFNGWWTIPRTAEQPSIADLLAASLRYSKKAPLDITLSSHHPASGIPLLVPETILLGQQSNRWRSLVTNSGVYMPQDLPVLERLEVYMYETNLRGMQPSRLRALHAPRLHTLIFNAYHPIPFSRFPSLRHCVCVVRDSEELVTILEDAQQLTSLCVKYMGRLNHKTLSSSGITSNLLELYLPTNVPKILSYVSFPLLHSLTIGLPSHKRPGYKMMPVDIPNNLDFPRLSKLTMNNYVDIPFLKKFLSYSVTHLALDIDTQDVYDVLASTPLLHLEDLRIIDMSSSEKLKIVRMVKTKKTLRNLELVLAAPESVKELFWSNRSDFPQGLTMTFAQGYKR</sequence>
<dbReference type="AlphaFoldDB" id="A0AA39UM27"/>
<proteinExistence type="predicted"/>
<dbReference type="PANTHER" id="PTHR38926:SF5">
    <property type="entry name" value="F-BOX AND LEUCINE-RICH REPEAT PROTEIN 6"/>
    <property type="match status" value="1"/>
</dbReference>
<evidence type="ECO:0000313" key="2">
    <source>
        <dbReference type="EMBL" id="KAK0493693.1"/>
    </source>
</evidence>
<gene>
    <name evidence="2" type="ORF">EDD18DRAFT_1177984</name>
</gene>
<accession>A0AA39UM27</accession>
<dbReference type="PANTHER" id="PTHR38926">
    <property type="entry name" value="F-BOX DOMAIN CONTAINING PROTEIN, EXPRESSED"/>
    <property type="match status" value="1"/>
</dbReference>
<evidence type="ECO:0000256" key="1">
    <source>
        <dbReference type="SAM" id="Coils"/>
    </source>
</evidence>
<comment type="caution">
    <text evidence="2">The sequence shown here is derived from an EMBL/GenBank/DDBJ whole genome shotgun (WGS) entry which is preliminary data.</text>
</comment>
<feature type="coiled-coil region" evidence="1">
    <location>
        <begin position="40"/>
        <end position="74"/>
    </location>
</feature>
<keyword evidence="3" id="KW-1185">Reference proteome</keyword>
<dbReference type="InterPro" id="IPR036047">
    <property type="entry name" value="F-box-like_dom_sf"/>
</dbReference>
<name>A0AA39UM27_9AGAR</name>
<dbReference type="SUPFAM" id="SSF81383">
    <property type="entry name" value="F-box domain"/>
    <property type="match status" value="1"/>
</dbReference>
<evidence type="ECO:0000313" key="3">
    <source>
        <dbReference type="Proteomes" id="UP001175228"/>
    </source>
</evidence>
<organism evidence="2 3">
    <name type="scientific">Armillaria luteobubalina</name>
    <dbReference type="NCBI Taxonomy" id="153913"/>
    <lineage>
        <taxon>Eukaryota</taxon>
        <taxon>Fungi</taxon>
        <taxon>Dikarya</taxon>
        <taxon>Basidiomycota</taxon>
        <taxon>Agaricomycotina</taxon>
        <taxon>Agaricomycetes</taxon>
        <taxon>Agaricomycetidae</taxon>
        <taxon>Agaricales</taxon>
        <taxon>Marasmiineae</taxon>
        <taxon>Physalacriaceae</taxon>
        <taxon>Armillaria</taxon>
    </lineage>
</organism>